<evidence type="ECO:0000313" key="3">
    <source>
        <dbReference type="Proteomes" id="UP000305709"/>
    </source>
</evidence>
<proteinExistence type="predicted"/>
<reference evidence="2 3" key="1">
    <citation type="submission" date="2019-06" db="EMBL/GenBank/DDBJ databases">
        <authorList>
            <person name="Jiang L."/>
        </authorList>
    </citation>
    <scope>NUCLEOTIDE SEQUENCE [LARGE SCALE GENOMIC DNA]</scope>
    <source>
        <strain evidence="2 3">YIM 48858</strain>
    </source>
</reference>
<evidence type="ECO:0000313" key="2">
    <source>
        <dbReference type="EMBL" id="TNC63991.1"/>
    </source>
</evidence>
<sequence length="86" mass="9338">MAIQERPLYASSNGDSWSLARDTDTDCVFVRHRPNLPSGGNVHDSGVGDFLTQPGHGPEKQELLHLIGSLIEDGPEEEPEGVVFDP</sequence>
<dbReference type="Proteomes" id="UP000305709">
    <property type="component" value="Unassembled WGS sequence"/>
</dbReference>
<feature type="region of interest" description="Disordered" evidence="1">
    <location>
        <begin position="35"/>
        <end position="57"/>
    </location>
</feature>
<keyword evidence="3" id="KW-1185">Reference proteome</keyword>
<gene>
    <name evidence="2" type="ORF">FHG71_18815</name>
</gene>
<dbReference type="RefSeq" id="WP_139083243.1">
    <property type="nucleotide sequence ID" value="NZ_VDFV01000045.1"/>
</dbReference>
<dbReference type="AlphaFoldDB" id="A0A5C4NC49"/>
<comment type="caution">
    <text evidence="2">The sequence shown here is derived from an EMBL/GenBank/DDBJ whole genome shotgun (WGS) entry which is preliminary data.</text>
</comment>
<accession>A0A5C4NC49</accession>
<dbReference type="EMBL" id="VDFV01000045">
    <property type="protein sequence ID" value="TNC63991.1"/>
    <property type="molecule type" value="Genomic_DNA"/>
</dbReference>
<protein>
    <submittedName>
        <fullName evidence="2">Uncharacterized protein</fullName>
    </submittedName>
</protein>
<name>A0A5C4NC49_9RHOB</name>
<organism evidence="2 3">
    <name type="scientific">Rubellimicrobium roseum</name>
    <dbReference type="NCBI Taxonomy" id="687525"/>
    <lineage>
        <taxon>Bacteria</taxon>
        <taxon>Pseudomonadati</taxon>
        <taxon>Pseudomonadota</taxon>
        <taxon>Alphaproteobacteria</taxon>
        <taxon>Rhodobacterales</taxon>
        <taxon>Roseobacteraceae</taxon>
        <taxon>Rubellimicrobium</taxon>
    </lineage>
</organism>
<dbReference type="OrthoDB" id="7869524at2"/>
<evidence type="ECO:0000256" key="1">
    <source>
        <dbReference type="SAM" id="MobiDB-lite"/>
    </source>
</evidence>